<dbReference type="InterPro" id="IPR035919">
    <property type="entry name" value="EAL_sf"/>
</dbReference>
<accession>A0ABX1GJG1</accession>
<reference evidence="2 3" key="1">
    <citation type="submission" date="2020-04" db="EMBL/GenBank/DDBJ databases">
        <authorList>
            <person name="Yoon J."/>
        </authorList>
    </citation>
    <scope>NUCLEOTIDE SEQUENCE [LARGE SCALE GENOMIC DNA]</scope>
    <source>
        <strain evidence="2 3">KMU-166</strain>
    </source>
</reference>
<dbReference type="CDD" id="cd01948">
    <property type="entry name" value="EAL"/>
    <property type="match status" value="1"/>
</dbReference>
<feature type="domain" description="EAL" evidence="1">
    <location>
        <begin position="15"/>
        <end position="269"/>
    </location>
</feature>
<keyword evidence="3" id="KW-1185">Reference proteome</keyword>
<name>A0ABX1GJG1_9GAMM</name>
<dbReference type="PANTHER" id="PTHR33121">
    <property type="entry name" value="CYCLIC DI-GMP PHOSPHODIESTERASE PDEF"/>
    <property type="match status" value="1"/>
</dbReference>
<dbReference type="SUPFAM" id="SSF141868">
    <property type="entry name" value="EAL domain-like"/>
    <property type="match status" value="1"/>
</dbReference>
<dbReference type="PROSITE" id="PS50883">
    <property type="entry name" value="EAL"/>
    <property type="match status" value="1"/>
</dbReference>
<dbReference type="Pfam" id="PF00563">
    <property type="entry name" value="EAL"/>
    <property type="match status" value="1"/>
</dbReference>
<dbReference type="PANTHER" id="PTHR33121:SF70">
    <property type="entry name" value="SIGNALING PROTEIN YKOW"/>
    <property type="match status" value="1"/>
</dbReference>
<gene>
    <name evidence="2" type="ORF">HCU74_18205</name>
</gene>
<dbReference type="InterPro" id="IPR001633">
    <property type="entry name" value="EAL_dom"/>
</dbReference>
<dbReference type="Gene3D" id="3.20.20.450">
    <property type="entry name" value="EAL domain"/>
    <property type="match status" value="1"/>
</dbReference>
<organism evidence="2 3">
    <name type="scientific">Spongiibacter thalassae</name>
    <dbReference type="NCBI Taxonomy" id="2721624"/>
    <lineage>
        <taxon>Bacteria</taxon>
        <taxon>Pseudomonadati</taxon>
        <taxon>Pseudomonadota</taxon>
        <taxon>Gammaproteobacteria</taxon>
        <taxon>Cellvibrionales</taxon>
        <taxon>Spongiibacteraceae</taxon>
        <taxon>Spongiibacter</taxon>
    </lineage>
</organism>
<proteinExistence type="predicted"/>
<evidence type="ECO:0000313" key="3">
    <source>
        <dbReference type="Proteomes" id="UP000765845"/>
    </source>
</evidence>
<dbReference type="Proteomes" id="UP000765845">
    <property type="component" value="Unassembled WGS sequence"/>
</dbReference>
<evidence type="ECO:0000313" key="2">
    <source>
        <dbReference type="EMBL" id="NKI19345.1"/>
    </source>
</evidence>
<sequence>MFDQKAKDSGAHRQQSLMADIIDNALKNKSFYMVYQPQFSVNTGRLIGFEALVRCHSEKFGTISPADFIPYTEASGDIVDIGRWIFKQSLMDLDQFHKQGLSNISMSINLSPAQLAAGDVFETLMMHTLNLGLNPRLIKVELTETALIHNAEMAVRTFAAFRNEGIDIWLDDFGTGFASLNLLREFNIDGLKIDKSFVDGMHLNDNDFTLCSAIIAMAQRLGLEVVAEGVENDLQMQILSQLGCDSVQGFLLGKPERFNACLQRWLKEDSSRLIAL</sequence>
<comment type="caution">
    <text evidence="2">The sequence shown here is derived from an EMBL/GenBank/DDBJ whole genome shotgun (WGS) entry which is preliminary data.</text>
</comment>
<dbReference type="SMART" id="SM00052">
    <property type="entry name" value="EAL"/>
    <property type="match status" value="1"/>
</dbReference>
<protein>
    <submittedName>
        <fullName evidence="2">EAL domain-containing protein</fullName>
    </submittedName>
</protein>
<evidence type="ECO:0000259" key="1">
    <source>
        <dbReference type="PROSITE" id="PS50883"/>
    </source>
</evidence>
<dbReference type="InterPro" id="IPR050706">
    <property type="entry name" value="Cyclic-di-GMP_PDE-like"/>
</dbReference>
<dbReference type="EMBL" id="JAAWWK010000007">
    <property type="protein sequence ID" value="NKI19345.1"/>
    <property type="molecule type" value="Genomic_DNA"/>
</dbReference>
<dbReference type="RefSeq" id="WP_168451864.1">
    <property type="nucleotide sequence ID" value="NZ_JAAWWK010000007.1"/>
</dbReference>